<dbReference type="InterPro" id="IPR000073">
    <property type="entry name" value="AB_hydrolase_1"/>
</dbReference>
<evidence type="ECO:0000313" key="4">
    <source>
        <dbReference type="Proteomes" id="UP001162880"/>
    </source>
</evidence>
<dbReference type="Gene3D" id="3.40.50.1820">
    <property type="entry name" value="alpha/beta hydrolase"/>
    <property type="match status" value="1"/>
</dbReference>
<feature type="signal peptide" evidence="1">
    <location>
        <begin position="1"/>
        <end position="19"/>
    </location>
</feature>
<dbReference type="EMBL" id="JALHLE010000023">
    <property type="protein sequence ID" value="MCJ2179774.1"/>
    <property type="molecule type" value="Genomic_DNA"/>
</dbReference>
<dbReference type="InterPro" id="IPR006311">
    <property type="entry name" value="TAT_signal"/>
</dbReference>
<evidence type="ECO:0000256" key="1">
    <source>
        <dbReference type="SAM" id="SignalP"/>
    </source>
</evidence>
<accession>A0ABT0B4M6</accession>
<dbReference type="GO" id="GO:0016787">
    <property type="term" value="F:hydrolase activity"/>
    <property type="evidence" value="ECO:0007669"/>
    <property type="project" value="UniProtKB-KW"/>
</dbReference>
<proteinExistence type="predicted"/>
<feature type="domain" description="AB hydrolase-1" evidence="2">
    <location>
        <begin position="65"/>
        <end position="199"/>
    </location>
</feature>
<keyword evidence="3" id="KW-0378">Hydrolase</keyword>
<evidence type="ECO:0000259" key="2">
    <source>
        <dbReference type="Pfam" id="PF12697"/>
    </source>
</evidence>
<comment type="caution">
    <text evidence="3">The sequence shown here is derived from an EMBL/GenBank/DDBJ whole genome shotgun (WGS) entry which is preliminary data.</text>
</comment>
<dbReference type="RefSeq" id="WP_243994852.1">
    <property type="nucleotide sequence ID" value="NZ_JALHLE010000023.1"/>
</dbReference>
<dbReference type="SUPFAM" id="SSF53474">
    <property type="entry name" value="alpha/beta-Hydrolases"/>
    <property type="match status" value="1"/>
</dbReference>
<dbReference type="PROSITE" id="PS51318">
    <property type="entry name" value="TAT"/>
    <property type="match status" value="1"/>
</dbReference>
<organism evidence="3 4">
    <name type="scientific">Novosphingobium album</name>
    <name type="common">ex Hu et al. 2023</name>
    <dbReference type="NCBI Taxonomy" id="2930093"/>
    <lineage>
        <taxon>Bacteria</taxon>
        <taxon>Pseudomonadati</taxon>
        <taxon>Pseudomonadota</taxon>
        <taxon>Alphaproteobacteria</taxon>
        <taxon>Sphingomonadales</taxon>
        <taxon>Sphingomonadaceae</taxon>
        <taxon>Novosphingobium</taxon>
    </lineage>
</organism>
<feature type="chain" id="PRO_5045758996" evidence="1">
    <location>
        <begin position="20"/>
        <end position="279"/>
    </location>
</feature>
<evidence type="ECO:0000313" key="3">
    <source>
        <dbReference type="EMBL" id="MCJ2179774.1"/>
    </source>
</evidence>
<name>A0ABT0B4M6_9SPHN</name>
<keyword evidence="4" id="KW-1185">Reference proteome</keyword>
<keyword evidence="1" id="KW-0732">Signal</keyword>
<gene>
    <name evidence="3" type="ORF">MTR64_14465</name>
</gene>
<reference evidence="3" key="1">
    <citation type="submission" date="2022-03" db="EMBL/GenBank/DDBJ databases">
        <title>Identification of a novel bacterium isolated from mangrove sediments.</title>
        <authorList>
            <person name="Pan X."/>
        </authorList>
    </citation>
    <scope>NUCLEOTIDE SEQUENCE</scope>
    <source>
        <strain evidence="3">B2580</strain>
    </source>
</reference>
<protein>
    <submittedName>
        <fullName evidence="3">Alpha/beta fold hydrolase</fullName>
    </submittedName>
</protein>
<dbReference type="Pfam" id="PF12697">
    <property type="entry name" value="Abhydrolase_6"/>
    <property type="match status" value="1"/>
</dbReference>
<dbReference type="Proteomes" id="UP001162880">
    <property type="component" value="Unassembled WGS sequence"/>
</dbReference>
<sequence length="279" mass="29295">MAGPAVGRRSLLAGSAALAAVLSAGPAWSVVAGGVAPSDFTLTTPDGRAVAITDWKPQGKPRGIILFSHGADSAPKYYDLIVQPWIDAGWRVLAPLHVDSREHPHTTDYPGLASWKARIEDMRLLVAYIGKAPFVAAGHSYGGVVALMMGGAQPVAPDGISLPFVRRLADAVIAFSPPAPIPVLVTKEGYGTLAVPALIETGTKDILPGLQVEDDGWEGHLAAFDAAAPGGHRYGLLLEGANHYFGGAICDYKQPGPRTGPAGGRRRYVRRLRKDRSAA</sequence>
<dbReference type="InterPro" id="IPR029058">
    <property type="entry name" value="AB_hydrolase_fold"/>
</dbReference>